<dbReference type="GO" id="GO:0005829">
    <property type="term" value="C:cytosol"/>
    <property type="evidence" value="ECO:0007669"/>
    <property type="project" value="TreeGrafter"/>
</dbReference>
<dbReference type="Pfam" id="PF00296">
    <property type="entry name" value="Bac_luciferase"/>
    <property type="match status" value="1"/>
</dbReference>
<dbReference type="RefSeq" id="WP_168484546.1">
    <property type="nucleotide sequence ID" value="NZ_JAAZSQ010000001.1"/>
</dbReference>
<comment type="caution">
    <text evidence="2">The sequence shown here is derived from an EMBL/GenBank/DDBJ whole genome shotgun (WGS) entry which is preliminary data.</text>
</comment>
<gene>
    <name evidence="2" type="ORF">HGG74_01390</name>
</gene>
<evidence type="ECO:0000313" key="2">
    <source>
        <dbReference type="EMBL" id="NKX53209.1"/>
    </source>
</evidence>
<dbReference type="InterPro" id="IPR011251">
    <property type="entry name" value="Luciferase-like_dom"/>
</dbReference>
<evidence type="ECO:0000259" key="1">
    <source>
        <dbReference type="Pfam" id="PF00296"/>
    </source>
</evidence>
<organism evidence="2 3">
    <name type="scientific">Arthrobacter mobilis</name>
    <dbReference type="NCBI Taxonomy" id="2724944"/>
    <lineage>
        <taxon>Bacteria</taxon>
        <taxon>Bacillati</taxon>
        <taxon>Actinomycetota</taxon>
        <taxon>Actinomycetes</taxon>
        <taxon>Micrococcales</taxon>
        <taxon>Micrococcaceae</taxon>
        <taxon>Arthrobacter</taxon>
    </lineage>
</organism>
<dbReference type="PANTHER" id="PTHR30137:SF15">
    <property type="entry name" value="BLL6902 PROTEIN"/>
    <property type="match status" value="1"/>
</dbReference>
<reference evidence="2 3" key="1">
    <citation type="submission" date="2020-04" db="EMBL/GenBank/DDBJ databases">
        <title>Arthrobacter sp. nov.</title>
        <authorList>
            <person name="Liu S."/>
        </authorList>
    </citation>
    <scope>NUCLEOTIDE SEQUENCE [LARGE SCALE GENOMIC DNA]</scope>
    <source>
        <strain evidence="2 3">E918</strain>
    </source>
</reference>
<dbReference type="Proteomes" id="UP000544090">
    <property type="component" value="Unassembled WGS sequence"/>
</dbReference>
<protein>
    <submittedName>
        <fullName evidence="2">LLM class flavin-dependent oxidoreductase</fullName>
    </submittedName>
</protein>
<proteinExistence type="predicted"/>
<dbReference type="GO" id="GO:0016705">
    <property type="term" value="F:oxidoreductase activity, acting on paired donors, with incorporation or reduction of molecular oxygen"/>
    <property type="evidence" value="ECO:0007669"/>
    <property type="project" value="InterPro"/>
</dbReference>
<dbReference type="AlphaFoldDB" id="A0A7X6HA03"/>
<dbReference type="Gene3D" id="3.20.20.30">
    <property type="entry name" value="Luciferase-like domain"/>
    <property type="match status" value="1"/>
</dbReference>
<evidence type="ECO:0000313" key="3">
    <source>
        <dbReference type="Proteomes" id="UP000544090"/>
    </source>
</evidence>
<dbReference type="SUPFAM" id="SSF51679">
    <property type="entry name" value="Bacterial luciferase-like"/>
    <property type="match status" value="1"/>
</dbReference>
<dbReference type="InterPro" id="IPR050766">
    <property type="entry name" value="Bact_Lucif_Oxidored"/>
</dbReference>
<dbReference type="PANTHER" id="PTHR30137">
    <property type="entry name" value="LUCIFERASE-LIKE MONOOXYGENASE"/>
    <property type="match status" value="1"/>
</dbReference>
<dbReference type="EMBL" id="JAAZSQ010000001">
    <property type="protein sequence ID" value="NKX53209.1"/>
    <property type="molecule type" value="Genomic_DNA"/>
</dbReference>
<accession>A0A7X6HA03</accession>
<sequence length="354" mass="38345">MPADSSTNPPSGQRLELGFLSFVHNAGRRTSPADAARALQDGIGLFRRAEELGYDAGWVRNRHFEPFLSSPLIFLTAVSQQTGRLRLGTGVVPVRYEDPVRLAEDAANLDLLSGGRLELGLSSGYPAPVLEELFAAGGPDFRAEVQRRLSRLLAALRGDVLAVLEEPFSTLPAGDELTLTPPAPELARRLWYGAGSLASAEQAARQGFDLQVSTLNTEETGEPFDVRQAEQIRAYKQVLARQEPQRAPRISVSRIILPYLTGTDGEELQDWLAFYAARMDAQGRPVSGAALRYSPAYHGDPEAILAALLADEALQQATHLTVALPSVGSPELHRRTLQLAAERIAPQLGWTPAG</sequence>
<dbReference type="InterPro" id="IPR036661">
    <property type="entry name" value="Luciferase-like_sf"/>
</dbReference>
<name>A0A7X6HA03_9MICC</name>
<feature type="domain" description="Luciferase-like" evidence="1">
    <location>
        <begin position="16"/>
        <end position="338"/>
    </location>
</feature>
<keyword evidence="3" id="KW-1185">Reference proteome</keyword>